<keyword evidence="3" id="KW-1185">Reference proteome</keyword>
<organism evidence="2 3">
    <name type="scientific">Fulvivirga sediminis</name>
    <dbReference type="NCBI Taxonomy" id="2803949"/>
    <lineage>
        <taxon>Bacteria</taxon>
        <taxon>Pseudomonadati</taxon>
        <taxon>Bacteroidota</taxon>
        <taxon>Cytophagia</taxon>
        <taxon>Cytophagales</taxon>
        <taxon>Fulvivirgaceae</taxon>
        <taxon>Fulvivirga</taxon>
    </lineage>
</organism>
<dbReference type="EMBL" id="JAESIY010000021">
    <property type="protein sequence ID" value="MBL3658963.1"/>
    <property type="molecule type" value="Genomic_DNA"/>
</dbReference>
<sequence>MRQVTYLRLDKENPKTTEADIALSEAMSSYWVNFTEYGNPNAEGLPNWPQFSKENQQLMCLKDEPHASAVPDEKAMRVFDSYYQWRLTEEVQNWAK</sequence>
<protein>
    <submittedName>
        <fullName evidence="2">Carboxylesterase family protein</fullName>
    </submittedName>
</protein>
<evidence type="ECO:0000259" key="1">
    <source>
        <dbReference type="Pfam" id="PF00135"/>
    </source>
</evidence>
<dbReference type="InterPro" id="IPR002018">
    <property type="entry name" value="CarbesteraseB"/>
</dbReference>
<dbReference type="Gene3D" id="3.40.50.1820">
    <property type="entry name" value="alpha/beta hydrolase"/>
    <property type="match status" value="1"/>
</dbReference>
<evidence type="ECO:0000313" key="2">
    <source>
        <dbReference type="EMBL" id="MBL3658963.1"/>
    </source>
</evidence>
<dbReference type="AlphaFoldDB" id="A0A937FEB8"/>
<name>A0A937FEB8_9BACT</name>
<feature type="domain" description="Carboxylesterase type B" evidence="1">
    <location>
        <begin position="13"/>
        <end position="68"/>
    </location>
</feature>
<comment type="caution">
    <text evidence="2">The sequence shown here is derived from an EMBL/GenBank/DDBJ whole genome shotgun (WGS) entry which is preliminary data.</text>
</comment>
<gene>
    <name evidence="2" type="ORF">JL102_22645</name>
</gene>
<accession>A0A937FEB8</accession>
<reference evidence="2" key="1">
    <citation type="submission" date="2021-01" db="EMBL/GenBank/DDBJ databases">
        <title>Fulvivirga kasyanovii gen. nov., sp nov., a novel member of the phylum Bacteroidetes isolated from seawater in a mussel farm.</title>
        <authorList>
            <person name="Zhao L.-H."/>
            <person name="Wang Z.-J."/>
        </authorList>
    </citation>
    <scope>NUCLEOTIDE SEQUENCE</scope>
    <source>
        <strain evidence="2">2943</strain>
    </source>
</reference>
<dbReference type="InterPro" id="IPR029058">
    <property type="entry name" value="AB_hydrolase_fold"/>
</dbReference>
<dbReference type="Proteomes" id="UP000659388">
    <property type="component" value="Unassembled WGS sequence"/>
</dbReference>
<dbReference type="RefSeq" id="WP_202246757.1">
    <property type="nucleotide sequence ID" value="NZ_JAESIY010000021.1"/>
</dbReference>
<evidence type="ECO:0000313" key="3">
    <source>
        <dbReference type="Proteomes" id="UP000659388"/>
    </source>
</evidence>
<dbReference type="SUPFAM" id="SSF53474">
    <property type="entry name" value="alpha/beta-Hydrolases"/>
    <property type="match status" value="1"/>
</dbReference>
<proteinExistence type="predicted"/>
<dbReference type="Pfam" id="PF00135">
    <property type="entry name" value="COesterase"/>
    <property type="match status" value="1"/>
</dbReference>